<keyword evidence="3" id="KW-1185">Reference proteome</keyword>
<proteinExistence type="predicted"/>
<feature type="chain" id="PRO_5046607230" evidence="1">
    <location>
        <begin position="21"/>
        <end position="116"/>
    </location>
</feature>
<evidence type="ECO:0000256" key="1">
    <source>
        <dbReference type="SAM" id="SignalP"/>
    </source>
</evidence>
<reference evidence="4" key="1">
    <citation type="submission" date="2025-08" db="UniProtKB">
        <authorList>
            <consortium name="RefSeq"/>
        </authorList>
    </citation>
    <scope>IDENTIFICATION</scope>
</reference>
<keyword evidence="1" id="KW-0732">Signal</keyword>
<feature type="domain" description="Apple" evidence="2">
    <location>
        <begin position="47"/>
        <end position="115"/>
    </location>
</feature>
<accession>A0ABM1ED20</accession>
<feature type="signal peptide" evidence="1">
    <location>
        <begin position="1"/>
        <end position="20"/>
    </location>
</feature>
<evidence type="ECO:0000313" key="4">
    <source>
        <dbReference type="RefSeq" id="XP_014670091.1"/>
    </source>
</evidence>
<sequence length="116" mass="12978">MRYIGLWVLLWMVASLLINARRHPRPTPSKPNKAEAVFEQPLGAPGGKTLQGYVMRSVLVRSQVQCVSFCMRLTGCLSINYQHGGVDRMRTCELNSKRAGSGPEMVDAAEFIYYEA</sequence>
<name>A0ABM1ED20_PRICU</name>
<dbReference type="GeneID" id="106811079"/>
<dbReference type="RefSeq" id="XP_014670091.1">
    <property type="nucleotide sequence ID" value="XM_014814605.1"/>
</dbReference>
<protein>
    <submittedName>
        <fullName evidence="4">Uncharacterized protein LOC106811079</fullName>
    </submittedName>
</protein>
<dbReference type="Proteomes" id="UP000695022">
    <property type="component" value="Unplaced"/>
</dbReference>
<organism evidence="3 4">
    <name type="scientific">Priapulus caudatus</name>
    <name type="common">Priapulid worm</name>
    <dbReference type="NCBI Taxonomy" id="37621"/>
    <lineage>
        <taxon>Eukaryota</taxon>
        <taxon>Metazoa</taxon>
        <taxon>Ecdysozoa</taxon>
        <taxon>Scalidophora</taxon>
        <taxon>Priapulida</taxon>
        <taxon>Priapulimorpha</taxon>
        <taxon>Priapulimorphida</taxon>
        <taxon>Priapulidae</taxon>
        <taxon>Priapulus</taxon>
    </lineage>
</organism>
<dbReference type="InterPro" id="IPR003609">
    <property type="entry name" value="Pan_app"/>
</dbReference>
<gene>
    <name evidence="4" type="primary">LOC106811079</name>
</gene>
<evidence type="ECO:0000313" key="3">
    <source>
        <dbReference type="Proteomes" id="UP000695022"/>
    </source>
</evidence>
<evidence type="ECO:0000259" key="2">
    <source>
        <dbReference type="Pfam" id="PF00024"/>
    </source>
</evidence>
<dbReference type="Gene3D" id="3.50.4.10">
    <property type="entry name" value="Hepatocyte Growth Factor"/>
    <property type="match status" value="1"/>
</dbReference>
<dbReference type="Pfam" id="PF00024">
    <property type="entry name" value="PAN_1"/>
    <property type="match status" value="1"/>
</dbReference>